<dbReference type="Gene3D" id="3.40.50.10180">
    <property type="entry name" value="Glycerate kinase, MOFRL-like N-terminal domain"/>
    <property type="match status" value="1"/>
</dbReference>
<evidence type="ECO:0000259" key="2">
    <source>
        <dbReference type="Pfam" id="PF13660"/>
    </source>
</evidence>
<keyword evidence="3" id="KW-0418">Kinase</keyword>
<name>A0A7C4FHJ3_9CREN</name>
<dbReference type="GO" id="GO:0005737">
    <property type="term" value="C:cytoplasm"/>
    <property type="evidence" value="ECO:0007669"/>
    <property type="project" value="TreeGrafter"/>
</dbReference>
<dbReference type="PANTHER" id="PTHR12227">
    <property type="entry name" value="GLYCERATE KINASE"/>
    <property type="match status" value="1"/>
</dbReference>
<sequence length="448" mass="47884">MFIKNFSELAKSNLHRLALELAEYGLSIADPYSAVKNSLRVCGSKVLVRDMEVEVAGRIHVVGFGKASKRMAEAVNSAFGDRVAGGVVITPGDEGYVGNVRVVKGDHPIPGENTLRSSQLLLDYLTSSVREDDLVIVLISGGGSALFEVPEEEVSLGDIAWISRELMRRGADIFELNAVRKRFSKVKGGKLLRFIKSRKVISLIISDVVGDRLDTIASGPTAPDETTFADAYNVLTKYGFWNELEDRMRKVIEKGLAGSLEDTPKPGDPIFSKAVNVIVASNKIVLEAMASRAREMGFNALVLTSMLEGEAREVGKVLASIIKSIEIHSHPIPKPAALFAGGETVVTVRGSGVGGRNQELCLSLAIAIKGMDSAVALCIGSDGIDGVSPAAGAVVDGTTYYEAMSMGLNPLNYLNNNDSYTFFSKLGRAIVTGYTGTNVNDILIAIIV</sequence>
<evidence type="ECO:0000259" key="1">
    <source>
        <dbReference type="Pfam" id="PF05161"/>
    </source>
</evidence>
<reference evidence="3" key="1">
    <citation type="journal article" date="2020" name="mSystems">
        <title>Genome- and Community-Level Interaction Insights into Carbon Utilization and Element Cycling Functions of Hydrothermarchaeota in Hydrothermal Sediment.</title>
        <authorList>
            <person name="Zhou Z."/>
            <person name="Liu Y."/>
            <person name="Xu W."/>
            <person name="Pan J."/>
            <person name="Luo Z.H."/>
            <person name="Li M."/>
        </authorList>
    </citation>
    <scope>NUCLEOTIDE SEQUENCE [LARGE SCALE GENOMIC DNA]</scope>
    <source>
        <strain evidence="3">SpSt-732</strain>
    </source>
</reference>
<keyword evidence="3" id="KW-0808">Transferase</keyword>
<dbReference type="Pfam" id="PF13660">
    <property type="entry name" value="DUF4147"/>
    <property type="match status" value="1"/>
</dbReference>
<feature type="domain" description="MOFRL" evidence="1">
    <location>
        <begin position="337"/>
        <end position="441"/>
    </location>
</feature>
<dbReference type="EMBL" id="DTFF01000039">
    <property type="protein sequence ID" value="HGI87588.1"/>
    <property type="molecule type" value="Genomic_DNA"/>
</dbReference>
<protein>
    <submittedName>
        <fullName evidence="3">Glycerate kinase</fullName>
    </submittedName>
</protein>
<dbReference type="FunFam" id="3.40.1480.10:FF:000002">
    <property type="entry name" value="Glycerate kinase"/>
    <property type="match status" value="1"/>
</dbReference>
<dbReference type="InterPro" id="IPR039760">
    <property type="entry name" value="MOFRL_protein"/>
</dbReference>
<dbReference type="Pfam" id="PF05161">
    <property type="entry name" value="MOFRL"/>
    <property type="match status" value="1"/>
</dbReference>
<dbReference type="InterPro" id="IPR038614">
    <property type="entry name" value="GK_N_sf"/>
</dbReference>
<feature type="domain" description="MOFRL-associated" evidence="2">
    <location>
        <begin position="19"/>
        <end position="253"/>
    </location>
</feature>
<dbReference type="InterPro" id="IPR037035">
    <property type="entry name" value="GK-like_C_sf"/>
</dbReference>
<comment type="caution">
    <text evidence="3">The sequence shown here is derived from an EMBL/GenBank/DDBJ whole genome shotgun (WGS) entry which is preliminary data.</text>
</comment>
<dbReference type="SUPFAM" id="SSF82544">
    <property type="entry name" value="GckA/TtuD-like"/>
    <property type="match status" value="1"/>
</dbReference>
<gene>
    <name evidence="3" type="ORF">ENV14_04250</name>
</gene>
<dbReference type="AlphaFoldDB" id="A0A7C4FHJ3"/>
<proteinExistence type="predicted"/>
<organism evidence="3">
    <name type="scientific">Ignisphaera aggregans</name>
    <dbReference type="NCBI Taxonomy" id="334771"/>
    <lineage>
        <taxon>Archaea</taxon>
        <taxon>Thermoproteota</taxon>
        <taxon>Thermoprotei</taxon>
        <taxon>Desulfurococcales</taxon>
        <taxon>Desulfurococcaceae</taxon>
        <taxon>Ignisphaera</taxon>
    </lineage>
</organism>
<dbReference type="InterPro" id="IPR025286">
    <property type="entry name" value="MOFRL_assoc_dom"/>
</dbReference>
<dbReference type="PANTHER" id="PTHR12227:SF0">
    <property type="entry name" value="GLYCERATE KINASE"/>
    <property type="match status" value="1"/>
</dbReference>
<dbReference type="GO" id="GO:0008887">
    <property type="term" value="F:glycerate kinase activity"/>
    <property type="evidence" value="ECO:0007669"/>
    <property type="project" value="InterPro"/>
</dbReference>
<accession>A0A7C4FHJ3</accession>
<dbReference type="InterPro" id="IPR007835">
    <property type="entry name" value="MOFRL"/>
</dbReference>
<dbReference type="Gene3D" id="3.40.1480.10">
    <property type="entry name" value="MOFRL domain"/>
    <property type="match status" value="1"/>
</dbReference>
<evidence type="ECO:0000313" key="3">
    <source>
        <dbReference type="EMBL" id="HGI87588.1"/>
    </source>
</evidence>